<proteinExistence type="predicted"/>
<evidence type="ECO:0000313" key="2">
    <source>
        <dbReference type="EMBL" id="QDT24457.1"/>
    </source>
</evidence>
<accession>A0A517PYK2</accession>
<feature type="compositionally biased region" description="Basic and acidic residues" evidence="1">
    <location>
        <begin position="35"/>
        <end position="44"/>
    </location>
</feature>
<gene>
    <name evidence="2" type="ORF">HG66A1_62890</name>
</gene>
<sequence>MTGYSGNSDPYTVSPQTSFSFSFFTSIAVFPRLQEQSDHSKDAHSIMPGGEDDVKKMCLTSKNRDVHPTDSDTMKLVRNTLQHLREQ</sequence>
<feature type="region of interest" description="Disordered" evidence="1">
    <location>
        <begin position="62"/>
        <end position="87"/>
    </location>
</feature>
<feature type="compositionally biased region" description="Basic and acidic residues" evidence="1">
    <location>
        <begin position="62"/>
        <end position="75"/>
    </location>
</feature>
<dbReference type="Proteomes" id="UP000320421">
    <property type="component" value="Chromosome"/>
</dbReference>
<organism evidence="2 3">
    <name type="scientific">Gimesia chilikensis</name>
    <dbReference type="NCBI Taxonomy" id="2605989"/>
    <lineage>
        <taxon>Bacteria</taxon>
        <taxon>Pseudomonadati</taxon>
        <taxon>Planctomycetota</taxon>
        <taxon>Planctomycetia</taxon>
        <taxon>Planctomycetales</taxon>
        <taxon>Planctomycetaceae</taxon>
        <taxon>Gimesia</taxon>
    </lineage>
</organism>
<feature type="region of interest" description="Disordered" evidence="1">
    <location>
        <begin position="35"/>
        <end position="54"/>
    </location>
</feature>
<keyword evidence="3" id="KW-1185">Reference proteome</keyword>
<reference evidence="2 3" key="1">
    <citation type="submission" date="2019-02" db="EMBL/GenBank/DDBJ databases">
        <title>Deep-cultivation of Planctomycetes and their phenomic and genomic characterization uncovers novel biology.</title>
        <authorList>
            <person name="Wiegand S."/>
            <person name="Jogler M."/>
            <person name="Boedeker C."/>
            <person name="Pinto D."/>
            <person name="Vollmers J."/>
            <person name="Rivas-Marin E."/>
            <person name="Kohn T."/>
            <person name="Peeters S.H."/>
            <person name="Heuer A."/>
            <person name="Rast P."/>
            <person name="Oberbeckmann S."/>
            <person name="Bunk B."/>
            <person name="Jeske O."/>
            <person name="Meyerdierks A."/>
            <person name="Storesund J.E."/>
            <person name="Kallscheuer N."/>
            <person name="Luecker S."/>
            <person name="Lage O.M."/>
            <person name="Pohl T."/>
            <person name="Merkel B.J."/>
            <person name="Hornburger P."/>
            <person name="Mueller R.-W."/>
            <person name="Bruemmer F."/>
            <person name="Labrenz M."/>
            <person name="Spormann A.M."/>
            <person name="Op den Camp H."/>
            <person name="Overmann J."/>
            <person name="Amann R."/>
            <person name="Jetten M.S.M."/>
            <person name="Mascher T."/>
            <person name="Medema M.H."/>
            <person name="Devos D.P."/>
            <person name="Kaster A.-K."/>
            <person name="Ovreas L."/>
            <person name="Rohde M."/>
            <person name="Galperin M.Y."/>
            <person name="Jogler C."/>
        </authorList>
    </citation>
    <scope>NUCLEOTIDE SEQUENCE [LARGE SCALE GENOMIC DNA]</scope>
    <source>
        <strain evidence="2 3">HG66A1</strain>
    </source>
</reference>
<evidence type="ECO:0000313" key="3">
    <source>
        <dbReference type="Proteomes" id="UP000320421"/>
    </source>
</evidence>
<evidence type="ECO:0000256" key="1">
    <source>
        <dbReference type="SAM" id="MobiDB-lite"/>
    </source>
</evidence>
<name>A0A517PYK2_9PLAN</name>
<protein>
    <submittedName>
        <fullName evidence="2">Uncharacterized protein</fullName>
    </submittedName>
</protein>
<dbReference type="AlphaFoldDB" id="A0A517PYK2"/>
<dbReference type="EMBL" id="CP036266">
    <property type="protein sequence ID" value="QDT24457.1"/>
    <property type="molecule type" value="Genomic_DNA"/>
</dbReference>